<dbReference type="Gene3D" id="1.10.220.160">
    <property type="match status" value="1"/>
</dbReference>
<proteinExistence type="predicted"/>
<evidence type="ECO:0000256" key="9">
    <source>
        <dbReference type="ARBA" id="ARBA00048619"/>
    </source>
</evidence>
<name>A0A433PVN4_9FUNG</name>
<keyword evidence="12" id="KW-1185">Reference proteome</keyword>
<evidence type="ECO:0000256" key="8">
    <source>
        <dbReference type="ARBA" id="ARBA00044528"/>
    </source>
</evidence>
<evidence type="ECO:0000313" key="12">
    <source>
        <dbReference type="Proteomes" id="UP000274822"/>
    </source>
</evidence>
<dbReference type="GO" id="GO:0008270">
    <property type="term" value="F:zinc ion binding"/>
    <property type="evidence" value="ECO:0007669"/>
    <property type="project" value="UniProtKB-KW"/>
</dbReference>
<reference evidence="11 12" key="1">
    <citation type="journal article" date="2018" name="New Phytol.">
        <title>Phylogenomics of Endogonaceae and evolution of mycorrhizas within Mucoromycota.</title>
        <authorList>
            <person name="Chang Y."/>
            <person name="Desiro A."/>
            <person name="Na H."/>
            <person name="Sandor L."/>
            <person name="Lipzen A."/>
            <person name="Clum A."/>
            <person name="Barry K."/>
            <person name="Grigoriev I.V."/>
            <person name="Martin F.M."/>
            <person name="Stajich J.E."/>
            <person name="Smith M.E."/>
            <person name="Bonito G."/>
            <person name="Spatafora J.W."/>
        </authorList>
    </citation>
    <scope>NUCLEOTIDE SEQUENCE [LARGE SCALE GENOMIC DNA]</scope>
    <source>
        <strain evidence="11 12">AD002</strain>
    </source>
</reference>
<dbReference type="SUPFAM" id="SSF82199">
    <property type="entry name" value="SET domain"/>
    <property type="match status" value="1"/>
</dbReference>
<keyword evidence="3" id="KW-0949">S-adenosyl-L-methionine</keyword>
<dbReference type="AlphaFoldDB" id="A0A433PVN4"/>
<dbReference type="Gene3D" id="2.170.270.10">
    <property type="entry name" value="SET domain"/>
    <property type="match status" value="1"/>
</dbReference>
<evidence type="ECO:0000256" key="5">
    <source>
        <dbReference type="ARBA" id="ARBA00022771"/>
    </source>
</evidence>
<organism evidence="11 12">
    <name type="scientific">Jimgerdemannia flammicorona</name>
    <dbReference type="NCBI Taxonomy" id="994334"/>
    <lineage>
        <taxon>Eukaryota</taxon>
        <taxon>Fungi</taxon>
        <taxon>Fungi incertae sedis</taxon>
        <taxon>Mucoromycota</taxon>
        <taxon>Mucoromycotina</taxon>
        <taxon>Endogonomycetes</taxon>
        <taxon>Endogonales</taxon>
        <taxon>Endogonaceae</taxon>
        <taxon>Jimgerdemannia</taxon>
    </lineage>
</organism>
<dbReference type="EMBL" id="RBNJ01020538">
    <property type="protein sequence ID" value="RUS21524.1"/>
    <property type="molecule type" value="Genomic_DNA"/>
</dbReference>
<evidence type="ECO:0000256" key="4">
    <source>
        <dbReference type="ARBA" id="ARBA00022723"/>
    </source>
</evidence>
<evidence type="ECO:0000313" key="11">
    <source>
        <dbReference type="EMBL" id="RUS21524.1"/>
    </source>
</evidence>
<dbReference type="Pfam" id="PF00856">
    <property type="entry name" value="SET"/>
    <property type="match status" value="1"/>
</dbReference>
<gene>
    <name evidence="11" type="ORF">BC938DRAFT_475395</name>
</gene>
<feature type="domain" description="SET" evidence="10">
    <location>
        <begin position="1"/>
        <end position="269"/>
    </location>
</feature>
<keyword evidence="5" id="KW-0863">Zinc-finger</keyword>
<dbReference type="GO" id="GO:0032259">
    <property type="term" value="P:methylation"/>
    <property type="evidence" value="ECO:0007669"/>
    <property type="project" value="UniProtKB-KW"/>
</dbReference>
<dbReference type="InterPro" id="IPR002893">
    <property type="entry name" value="Znf_MYND"/>
</dbReference>
<evidence type="ECO:0000256" key="6">
    <source>
        <dbReference type="ARBA" id="ARBA00022833"/>
    </source>
</evidence>
<comment type="caution">
    <text evidence="11">The sequence shown here is derived from an EMBL/GenBank/DDBJ whole genome shotgun (WGS) entry which is preliminary data.</text>
</comment>
<dbReference type="Gene3D" id="6.10.140.2220">
    <property type="match status" value="1"/>
</dbReference>
<evidence type="ECO:0000256" key="3">
    <source>
        <dbReference type="ARBA" id="ARBA00022691"/>
    </source>
</evidence>
<dbReference type="PANTHER" id="PTHR46402:SF2">
    <property type="entry name" value="HISTONE-LYSINE N-TRIMETHYLTRANSFERASE SMYD5"/>
    <property type="match status" value="1"/>
</dbReference>
<keyword evidence="2" id="KW-0808">Transferase</keyword>
<dbReference type="InterPro" id="IPR046341">
    <property type="entry name" value="SET_dom_sf"/>
</dbReference>
<keyword evidence="4" id="KW-0479">Metal-binding</keyword>
<protein>
    <recommendedName>
        <fullName evidence="8">Histone-lysine N-methyltransferase SET5</fullName>
    </recommendedName>
    <alternativeName>
        <fullName evidence="7">SET domain-containing protein 5</fullName>
    </alternativeName>
</protein>
<dbReference type="GO" id="GO:0042799">
    <property type="term" value="F:histone H4K20 methyltransferase activity"/>
    <property type="evidence" value="ECO:0007669"/>
    <property type="project" value="TreeGrafter"/>
</dbReference>
<dbReference type="GO" id="GO:0045814">
    <property type="term" value="P:negative regulation of gene expression, epigenetic"/>
    <property type="evidence" value="ECO:0007669"/>
    <property type="project" value="TreeGrafter"/>
</dbReference>
<comment type="catalytic activity">
    <reaction evidence="9">
        <text>L-lysyl-[histone] + S-adenosyl-L-methionine = N(6)-methyl-L-lysyl-[histone] + S-adenosyl-L-homocysteine + H(+)</text>
        <dbReference type="Rhea" id="RHEA:10024"/>
        <dbReference type="Rhea" id="RHEA-COMP:9845"/>
        <dbReference type="Rhea" id="RHEA-COMP:9846"/>
        <dbReference type="ChEBI" id="CHEBI:15378"/>
        <dbReference type="ChEBI" id="CHEBI:29969"/>
        <dbReference type="ChEBI" id="CHEBI:57856"/>
        <dbReference type="ChEBI" id="CHEBI:59789"/>
        <dbReference type="ChEBI" id="CHEBI:61929"/>
    </reaction>
    <physiologicalReaction direction="left-to-right" evidence="9">
        <dbReference type="Rhea" id="RHEA:10025"/>
    </physiologicalReaction>
</comment>
<evidence type="ECO:0000256" key="2">
    <source>
        <dbReference type="ARBA" id="ARBA00022679"/>
    </source>
</evidence>
<evidence type="ECO:0000259" key="10">
    <source>
        <dbReference type="PROSITE" id="PS50280"/>
    </source>
</evidence>
<sequence length="314" mass="35787">MIDRITGKGLFATRDLKKDEIIFEETPLAFFPGWTRHDDVLSGYACGLCAKPLNTGRVGSSLIVRCPHCDMTYCTKLCRQTAWDTFHRLECTNVNPRMRVFLDLCRAEDWSAAVGVERCWAHLILASERGELEAVRAQYEAFATVSQAERQAKETAWIFMEHTTRELWTRTLSLLSAALTTPPPKSKLKNPLPADLLSTLFTEASFLSWLGRWNINNQNGGLYRLQSHLNHACSPTVSIEHPVAGSSYRLAVRVIRDVKKGEQVCETYVNPSWNKETRKNFVSTNYMFECACERCERDEGLTEEVKRGLRLTEK</sequence>
<dbReference type="SUPFAM" id="SSF144232">
    <property type="entry name" value="HIT/MYND zinc finger-like"/>
    <property type="match status" value="1"/>
</dbReference>
<accession>A0A433PVN4</accession>
<keyword evidence="6" id="KW-0862">Zinc</keyword>
<dbReference type="PROSITE" id="PS50280">
    <property type="entry name" value="SET"/>
    <property type="match status" value="1"/>
</dbReference>
<evidence type="ECO:0000256" key="7">
    <source>
        <dbReference type="ARBA" id="ARBA00042380"/>
    </source>
</evidence>
<evidence type="ECO:0000256" key="1">
    <source>
        <dbReference type="ARBA" id="ARBA00022603"/>
    </source>
</evidence>
<dbReference type="InterPro" id="IPR001214">
    <property type="entry name" value="SET_dom"/>
</dbReference>
<keyword evidence="1" id="KW-0489">Methyltransferase</keyword>
<dbReference type="PANTHER" id="PTHR46402">
    <property type="entry name" value="SET AND MYND DOMAIN-CONTAINING PROTEIN 5"/>
    <property type="match status" value="1"/>
</dbReference>
<dbReference type="Proteomes" id="UP000274822">
    <property type="component" value="Unassembled WGS sequence"/>
</dbReference>
<dbReference type="Pfam" id="PF01753">
    <property type="entry name" value="zf-MYND"/>
    <property type="match status" value="1"/>
</dbReference>